<keyword evidence="7" id="KW-0482">Metalloprotease</keyword>
<keyword evidence="4" id="KW-0479">Metal-binding</keyword>
<evidence type="ECO:0000256" key="2">
    <source>
        <dbReference type="ARBA" id="ARBA00004196"/>
    </source>
</evidence>
<dbReference type="SUPFAM" id="SSF51261">
    <property type="entry name" value="Duplicated hybrid motif"/>
    <property type="match status" value="1"/>
</dbReference>
<keyword evidence="3" id="KW-0645">Protease</keyword>
<dbReference type="CDD" id="cd12797">
    <property type="entry name" value="M23_peptidase"/>
    <property type="match status" value="1"/>
</dbReference>
<dbReference type="PATRIC" id="fig|754476.3.peg.2503"/>
<accession>I1XLS3</accession>
<evidence type="ECO:0000256" key="5">
    <source>
        <dbReference type="ARBA" id="ARBA00022801"/>
    </source>
</evidence>
<dbReference type="InterPro" id="IPR007340">
    <property type="entry name" value="LysM_Opacity-associatedA"/>
</dbReference>
<dbReference type="KEGG" id="mej:Q7A_2549"/>
<dbReference type="Gene3D" id="2.70.70.10">
    <property type="entry name" value="Glucose Permease (Domain IIA)"/>
    <property type="match status" value="1"/>
</dbReference>
<comment type="cofactor">
    <cofactor evidence="1">
        <name>Zn(2+)</name>
        <dbReference type="ChEBI" id="CHEBI:29105"/>
    </cofactor>
</comment>
<dbReference type="AlphaFoldDB" id="I1XLS3"/>
<reference evidence="12 13" key="2">
    <citation type="journal article" date="2013" name="Int. J. Syst. Evol. Microbiol.">
        <title>Methylophaga nitratireducenticrescens sp. nov. and Methylophaga frappieri sp. nov., isolated from the biofilm of the methanol-fed denitrification system treating the seawater at the Montreal Biodome.</title>
        <authorList>
            <person name="Villeneuve C."/>
            <person name="Martineau C."/>
            <person name="Mauffrey F."/>
            <person name="Villemur R."/>
        </authorList>
    </citation>
    <scope>NUCLEOTIDE SEQUENCE [LARGE SCALE GENOMIC DNA]</scope>
    <source>
        <strain evidence="12 13">JAM1</strain>
    </source>
</reference>
<dbReference type="eggNOG" id="COG3061">
    <property type="taxonomic scope" value="Bacteria"/>
</dbReference>
<dbReference type="GO" id="GO:0046872">
    <property type="term" value="F:metal ion binding"/>
    <property type="evidence" value="ECO:0007669"/>
    <property type="project" value="UniProtKB-KW"/>
</dbReference>
<evidence type="ECO:0000256" key="3">
    <source>
        <dbReference type="ARBA" id="ARBA00022670"/>
    </source>
</evidence>
<dbReference type="Pfam" id="PF04225">
    <property type="entry name" value="LysM_OapA"/>
    <property type="match status" value="1"/>
</dbReference>
<keyword evidence="13" id="KW-1185">Reference proteome</keyword>
<gene>
    <name evidence="12" type="ordered locus">Q7A_2549</name>
</gene>
<dbReference type="MEROPS" id="M23.009"/>
<dbReference type="OrthoDB" id="9805070at2"/>
<feature type="domain" description="Csd3-like second N-terminal" evidence="11">
    <location>
        <begin position="258"/>
        <end position="379"/>
    </location>
</feature>
<evidence type="ECO:0000313" key="12">
    <source>
        <dbReference type="EMBL" id="AFI85342.1"/>
    </source>
</evidence>
<feature type="domain" description="Opacity-associated protein A LysM-like" evidence="10">
    <location>
        <begin position="160"/>
        <end position="217"/>
    </location>
</feature>
<keyword evidence="5" id="KW-0378">Hydrolase</keyword>
<keyword evidence="6" id="KW-0862">Zinc</keyword>
<evidence type="ECO:0000259" key="10">
    <source>
        <dbReference type="Pfam" id="PF04225"/>
    </source>
</evidence>
<dbReference type="GO" id="GO:0004222">
    <property type="term" value="F:metalloendopeptidase activity"/>
    <property type="evidence" value="ECO:0007669"/>
    <property type="project" value="TreeGrafter"/>
</dbReference>
<protein>
    <submittedName>
        <fullName evidence="12">Peptidase</fullName>
    </submittedName>
</protein>
<evidence type="ECO:0000259" key="11">
    <source>
        <dbReference type="Pfam" id="PF19425"/>
    </source>
</evidence>
<evidence type="ECO:0000256" key="1">
    <source>
        <dbReference type="ARBA" id="ARBA00001947"/>
    </source>
</evidence>
<dbReference type="InterPro" id="IPR016047">
    <property type="entry name" value="M23ase_b-sheet_dom"/>
</dbReference>
<evidence type="ECO:0000313" key="13">
    <source>
        <dbReference type="Proteomes" id="UP000009144"/>
    </source>
</evidence>
<dbReference type="Gene3D" id="3.10.450.350">
    <property type="match status" value="2"/>
</dbReference>
<feature type="domain" description="M23ase beta-sheet core" evidence="9">
    <location>
        <begin position="391"/>
        <end position="487"/>
    </location>
</feature>
<evidence type="ECO:0000256" key="7">
    <source>
        <dbReference type="ARBA" id="ARBA00023049"/>
    </source>
</evidence>
<organism evidence="12 13">
    <name type="scientific">Methylophaga nitratireducenticrescens</name>
    <dbReference type="NCBI Taxonomy" id="754476"/>
    <lineage>
        <taxon>Bacteria</taxon>
        <taxon>Pseudomonadati</taxon>
        <taxon>Pseudomonadota</taxon>
        <taxon>Gammaproteobacteria</taxon>
        <taxon>Thiotrichales</taxon>
        <taxon>Piscirickettsiaceae</taxon>
        <taxon>Methylophaga</taxon>
    </lineage>
</organism>
<sequence>MKKRNRLLSSSQQSKLFKSESLSPHKNRHITILSLLALTGIFITGIVLATSEPSATTSQTLPVQLPNIPENAEATISASETAINLPSQPSPEPTPSADIVTIQEEQPVTTNAALNESAEIERLHLNQPKAASENESDITILNDALSASPADNVTTSDELSWQEVKVKSGDNLSLIFPRVGLTARDVYLVAQTAGEDAKALLNLKPGQVLRFGTVTDNEQKLVLKQLQLQLTPMKTLILTSTEKGFETDLIERELDKHRQLVAGEIQSSLFLDAQKAGMSDKLIMQMAHIFGWDIDFALDLRQGDSFKVIYNENFLDGEKIADGEILAAEFTNRGKTFRAIRFTDNNGESRFYTPDGDSMRKAFTRTPVPISRISSGFNPNRKHPVLKTNRPHRGVDYAAATGTPILATGDGKVAFVGNKGGYGRTVILSHGGRYTTLFAHMSKYKSGIRAGQRVRQGEVIGYIGSSGLATGPHLHYEFRVDGVHKNPLTVTLPKAEPIPGQYLTEFKTQSQTLLASLDNLQVPTLALRQD</sequence>
<proteinExistence type="predicted"/>
<evidence type="ECO:0000259" key="9">
    <source>
        <dbReference type="Pfam" id="PF01551"/>
    </source>
</evidence>
<dbReference type="Pfam" id="PF19425">
    <property type="entry name" value="Csd3_N2"/>
    <property type="match status" value="1"/>
</dbReference>
<evidence type="ECO:0000256" key="4">
    <source>
        <dbReference type="ARBA" id="ARBA00022723"/>
    </source>
</evidence>
<dbReference type="HOGENOM" id="CLU_026846_3_2_6"/>
<dbReference type="Proteomes" id="UP000009144">
    <property type="component" value="Chromosome"/>
</dbReference>
<dbReference type="RefSeq" id="WP_014707704.1">
    <property type="nucleotide sequence ID" value="NC_017857.3"/>
</dbReference>
<name>I1XLS3_METNJ</name>
<dbReference type="PANTHER" id="PTHR21666">
    <property type="entry name" value="PEPTIDASE-RELATED"/>
    <property type="match status" value="1"/>
</dbReference>
<dbReference type="GO" id="GO:0030313">
    <property type="term" value="C:cell envelope"/>
    <property type="evidence" value="ECO:0007669"/>
    <property type="project" value="UniProtKB-SubCell"/>
</dbReference>
<dbReference type="GO" id="GO:0042834">
    <property type="term" value="F:peptidoglycan binding"/>
    <property type="evidence" value="ECO:0007669"/>
    <property type="project" value="InterPro"/>
</dbReference>
<evidence type="ECO:0000256" key="6">
    <source>
        <dbReference type="ARBA" id="ARBA00022833"/>
    </source>
</evidence>
<dbReference type="STRING" id="754476.Q7A_2549"/>
<dbReference type="FunFam" id="2.70.70.10:FF:000002">
    <property type="entry name" value="Murein DD-endopeptidase MepM"/>
    <property type="match status" value="1"/>
</dbReference>
<reference evidence="12 13" key="1">
    <citation type="journal article" date="2012" name="J. Bacteriol.">
        <title>Complete genome sequences of Methylophaga sp. strain JAM1 and Methylophaga sp. strain JAM7.</title>
        <authorList>
            <person name="Villeneuve C."/>
            <person name="Martineau C."/>
            <person name="Mauffrey F."/>
            <person name="Villemur R."/>
        </authorList>
    </citation>
    <scope>NUCLEOTIDE SEQUENCE [LARGE SCALE GENOMIC DNA]</scope>
    <source>
        <strain evidence="12 13">JAM1</strain>
    </source>
</reference>
<dbReference type="Pfam" id="PF01551">
    <property type="entry name" value="Peptidase_M23"/>
    <property type="match status" value="1"/>
</dbReference>
<feature type="compositionally biased region" description="Low complexity" evidence="8">
    <location>
        <begin position="7"/>
        <end position="21"/>
    </location>
</feature>
<dbReference type="PANTHER" id="PTHR21666:SF288">
    <property type="entry name" value="CELL DIVISION PROTEIN YTFB"/>
    <property type="match status" value="1"/>
</dbReference>
<dbReference type="EMBL" id="CP003390">
    <property type="protein sequence ID" value="AFI85342.1"/>
    <property type="molecule type" value="Genomic_DNA"/>
</dbReference>
<feature type="region of interest" description="Disordered" evidence="8">
    <location>
        <begin position="1"/>
        <end position="21"/>
    </location>
</feature>
<comment type="subcellular location">
    <subcellularLocation>
        <location evidence="2">Cell envelope</location>
    </subcellularLocation>
</comment>
<dbReference type="InterPro" id="IPR045834">
    <property type="entry name" value="Csd3_N2"/>
</dbReference>
<dbReference type="GO" id="GO:0006508">
    <property type="term" value="P:proteolysis"/>
    <property type="evidence" value="ECO:0007669"/>
    <property type="project" value="UniProtKB-KW"/>
</dbReference>
<dbReference type="InterPro" id="IPR011055">
    <property type="entry name" value="Dup_hybrid_motif"/>
</dbReference>
<dbReference type="InterPro" id="IPR050570">
    <property type="entry name" value="Cell_wall_metabolism_enzyme"/>
</dbReference>
<dbReference type="eggNOG" id="COG0739">
    <property type="taxonomic scope" value="Bacteria"/>
</dbReference>
<evidence type="ECO:0000256" key="8">
    <source>
        <dbReference type="SAM" id="MobiDB-lite"/>
    </source>
</evidence>